<feature type="compositionally biased region" description="Basic and acidic residues" evidence="1">
    <location>
        <begin position="205"/>
        <end position="214"/>
    </location>
</feature>
<organism evidence="2 3">
    <name type="scientific">Chiayiivirga flava</name>
    <dbReference type="NCBI Taxonomy" id="659595"/>
    <lineage>
        <taxon>Bacteria</taxon>
        <taxon>Pseudomonadati</taxon>
        <taxon>Pseudomonadota</taxon>
        <taxon>Gammaproteobacteria</taxon>
        <taxon>Lysobacterales</taxon>
        <taxon>Lysobacteraceae</taxon>
        <taxon>Chiayiivirga</taxon>
    </lineage>
</organism>
<feature type="compositionally biased region" description="Basic and acidic residues" evidence="1">
    <location>
        <begin position="371"/>
        <end position="385"/>
    </location>
</feature>
<feature type="compositionally biased region" description="Basic and acidic residues" evidence="1">
    <location>
        <begin position="447"/>
        <end position="459"/>
    </location>
</feature>
<dbReference type="RefSeq" id="WP_183960015.1">
    <property type="nucleotide sequence ID" value="NZ_JACHHP010000002.1"/>
</dbReference>
<dbReference type="AlphaFoldDB" id="A0A7W8FZQ7"/>
<name>A0A7W8FZQ7_9GAMM</name>
<feature type="compositionally biased region" description="Basic and acidic residues" evidence="1">
    <location>
        <begin position="301"/>
        <end position="310"/>
    </location>
</feature>
<feature type="region of interest" description="Disordered" evidence="1">
    <location>
        <begin position="348"/>
        <end position="477"/>
    </location>
</feature>
<keyword evidence="3" id="KW-1185">Reference proteome</keyword>
<evidence type="ECO:0000313" key="3">
    <source>
        <dbReference type="Proteomes" id="UP000521199"/>
    </source>
</evidence>
<gene>
    <name evidence="2" type="ORF">HNQ52_000988</name>
</gene>
<dbReference type="Proteomes" id="UP000521199">
    <property type="component" value="Unassembled WGS sequence"/>
</dbReference>
<dbReference type="PROSITE" id="PS51257">
    <property type="entry name" value="PROKAR_LIPOPROTEIN"/>
    <property type="match status" value="1"/>
</dbReference>
<feature type="region of interest" description="Disordered" evidence="1">
    <location>
        <begin position="205"/>
        <end position="333"/>
    </location>
</feature>
<evidence type="ECO:0000256" key="1">
    <source>
        <dbReference type="SAM" id="MobiDB-lite"/>
    </source>
</evidence>
<protein>
    <submittedName>
        <fullName evidence="2">Uncharacterized protein</fullName>
    </submittedName>
</protein>
<comment type="caution">
    <text evidence="2">The sequence shown here is derived from an EMBL/GenBank/DDBJ whole genome shotgun (WGS) entry which is preliminary data.</text>
</comment>
<feature type="compositionally biased region" description="Polar residues" evidence="1">
    <location>
        <begin position="255"/>
        <end position="270"/>
    </location>
</feature>
<accession>A0A7W8FZQ7</accession>
<dbReference type="EMBL" id="JACHHP010000002">
    <property type="protein sequence ID" value="MBB5207459.1"/>
    <property type="molecule type" value="Genomic_DNA"/>
</dbReference>
<evidence type="ECO:0000313" key="2">
    <source>
        <dbReference type="EMBL" id="MBB5207459.1"/>
    </source>
</evidence>
<proteinExistence type="predicted"/>
<feature type="compositionally biased region" description="Polar residues" evidence="1">
    <location>
        <begin position="283"/>
        <end position="300"/>
    </location>
</feature>
<reference evidence="2 3" key="1">
    <citation type="submission" date="2020-08" db="EMBL/GenBank/DDBJ databases">
        <title>Genomic Encyclopedia of Type Strains, Phase IV (KMG-IV): sequencing the most valuable type-strain genomes for metagenomic binning, comparative biology and taxonomic classification.</title>
        <authorList>
            <person name="Goeker M."/>
        </authorList>
    </citation>
    <scope>NUCLEOTIDE SEQUENCE [LARGE SCALE GENOMIC DNA]</scope>
    <source>
        <strain evidence="2 3">DSM 24163</strain>
    </source>
</reference>
<sequence>MFRWIAALSAALVLSGCVTTREYVYTDGSYRDGYRERVYTDGSYPASESYTEGDRYVGGSTYYSSGSSYGGDYYYREPDFYSSSSYLDYPYYYSIFQPINSWWYDPYYFPSYYYGVTFYPRNYFGLSLSYAYPHGYGWPRSHFHGSFYSPYRYGWVDSYYDWEPWYANYPRYRNYYPTPRYGSARREAERLASWSDSRRYSAQDYRRGDVRRTSSYDGYPGARGNPRAADYGSRTAPRQDPGTRGFGVPTDVRRTGTTRNAQYGSSSDRQLPSRGFGVPAGSSRGTDTGSANNPRNATQREAQRLGDVRRTGVPASRSSTMPARQSLPRGGYVAPARDAQIERAEADARGYALPGTSAPRRVGRPASTGEGYRRESAPRQIDDGGRGYALPSAPERRYSAPVAAPRDSYAPAPQQQPARGYSAPPAPQRNYSAPAPAPRQSYSDAPSRSESRGGGDRGGSRGSSGGVRRVGSNRDDR</sequence>